<dbReference type="KEGG" id="bspl:114861384"/>
<keyword evidence="5" id="KW-1185">Reference proteome</keyword>
<keyword evidence="1 4" id="KW-0732">Signal</keyword>
<dbReference type="InParanoid" id="A0A6P7NF51"/>
<keyword evidence="2" id="KW-1015">Disulfide bond</keyword>
<reference evidence="6" key="1">
    <citation type="submission" date="2025-08" db="UniProtKB">
        <authorList>
            <consortium name="RefSeq"/>
        </authorList>
    </citation>
    <scope>IDENTIFICATION</scope>
</reference>
<keyword evidence="3" id="KW-0472">Membrane</keyword>
<evidence type="ECO:0000313" key="5">
    <source>
        <dbReference type="Proteomes" id="UP000515150"/>
    </source>
</evidence>
<keyword evidence="3" id="KW-1133">Transmembrane helix</keyword>
<name>A0A6P7NF51_BETSP</name>
<dbReference type="InterPro" id="IPR050488">
    <property type="entry name" value="Ig_Fc_receptor"/>
</dbReference>
<proteinExistence type="predicted"/>
<dbReference type="GO" id="GO:0009897">
    <property type="term" value="C:external side of plasma membrane"/>
    <property type="evidence" value="ECO:0007669"/>
    <property type="project" value="TreeGrafter"/>
</dbReference>
<feature type="chain" id="PRO_5028431482" evidence="4">
    <location>
        <begin position="21"/>
        <end position="235"/>
    </location>
</feature>
<accession>A0A6P7NF51</accession>
<sequence>MTPKCLQTLIFVASFLCCTTNKDNTFITVYLTVSHTSQLFDGQSVSMSCEEDHSSGWMVKRNTTIETNTDCEADWGEAVGSCCVISYFVPLDSGVYWCESSSGSSSSSSSSISVSGGSVILQSPVLLVMEGHDVLLHCQTWSPSTLPPTSTAPNSSATLAPPSTNLQLVLALACHLLVICPYFISTLFMLSLYRHRPPGNHLPVSMVINSTNQTEQGFDDDYNDDITAVTTDHHL</sequence>
<dbReference type="AlphaFoldDB" id="A0A6P7NF51"/>
<dbReference type="GeneID" id="114861384"/>
<dbReference type="OrthoDB" id="6151406at2759"/>
<evidence type="ECO:0000256" key="2">
    <source>
        <dbReference type="ARBA" id="ARBA00023157"/>
    </source>
</evidence>
<evidence type="ECO:0000313" key="6">
    <source>
        <dbReference type="RefSeq" id="XP_029016354.1"/>
    </source>
</evidence>
<dbReference type="PANTHER" id="PTHR11481:SF64">
    <property type="entry name" value="FC RECEPTOR-LIKE PROTEIN 4"/>
    <property type="match status" value="1"/>
</dbReference>
<dbReference type="Gene3D" id="2.60.40.10">
    <property type="entry name" value="Immunoglobulins"/>
    <property type="match status" value="1"/>
</dbReference>
<gene>
    <name evidence="6" type="primary">LOC114861384</name>
</gene>
<feature type="transmembrane region" description="Helical" evidence="3">
    <location>
        <begin position="168"/>
        <end position="193"/>
    </location>
</feature>
<evidence type="ECO:0000256" key="1">
    <source>
        <dbReference type="ARBA" id="ARBA00022729"/>
    </source>
</evidence>
<dbReference type="PANTHER" id="PTHR11481">
    <property type="entry name" value="IMMUNOGLOBULIN FC RECEPTOR"/>
    <property type="match status" value="1"/>
</dbReference>
<dbReference type="GO" id="GO:0006955">
    <property type="term" value="P:immune response"/>
    <property type="evidence" value="ECO:0007669"/>
    <property type="project" value="TreeGrafter"/>
</dbReference>
<dbReference type="InterPro" id="IPR013783">
    <property type="entry name" value="Ig-like_fold"/>
</dbReference>
<dbReference type="GO" id="GO:0007166">
    <property type="term" value="P:cell surface receptor signaling pathway"/>
    <property type="evidence" value="ECO:0007669"/>
    <property type="project" value="TreeGrafter"/>
</dbReference>
<dbReference type="GO" id="GO:0004888">
    <property type="term" value="F:transmembrane signaling receptor activity"/>
    <property type="evidence" value="ECO:0007669"/>
    <property type="project" value="TreeGrafter"/>
</dbReference>
<feature type="signal peptide" evidence="4">
    <location>
        <begin position="1"/>
        <end position="20"/>
    </location>
</feature>
<keyword evidence="3" id="KW-0812">Transmembrane</keyword>
<organism evidence="5 6">
    <name type="scientific">Betta splendens</name>
    <name type="common">Siamese fighting fish</name>
    <dbReference type="NCBI Taxonomy" id="158456"/>
    <lineage>
        <taxon>Eukaryota</taxon>
        <taxon>Metazoa</taxon>
        <taxon>Chordata</taxon>
        <taxon>Craniata</taxon>
        <taxon>Vertebrata</taxon>
        <taxon>Euteleostomi</taxon>
        <taxon>Actinopterygii</taxon>
        <taxon>Neopterygii</taxon>
        <taxon>Teleostei</taxon>
        <taxon>Neoteleostei</taxon>
        <taxon>Acanthomorphata</taxon>
        <taxon>Anabantaria</taxon>
        <taxon>Anabantiformes</taxon>
        <taxon>Anabantoidei</taxon>
        <taxon>Osphronemidae</taxon>
        <taxon>Betta</taxon>
    </lineage>
</organism>
<dbReference type="RefSeq" id="XP_029016354.1">
    <property type="nucleotide sequence ID" value="XM_029160521.3"/>
</dbReference>
<evidence type="ECO:0000256" key="4">
    <source>
        <dbReference type="SAM" id="SignalP"/>
    </source>
</evidence>
<evidence type="ECO:0000256" key="3">
    <source>
        <dbReference type="SAM" id="Phobius"/>
    </source>
</evidence>
<protein>
    <submittedName>
        <fullName evidence="6">Uncharacterized protein LOC114861384 isoform X1</fullName>
    </submittedName>
</protein>
<dbReference type="Proteomes" id="UP000515150">
    <property type="component" value="Chromosome 9"/>
</dbReference>